<organism evidence="2 3">
    <name type="scientific">Solanum bulbocastanum</name>
    <name type="common">Wild potato</name>
    <dbReference type="NCBI Taxonomy" id="147425"/>
    <lineage>
        <taxon>Eukaryota</taxon>
        <taxon>Viridiplantae</taxon>
        <taxon>Streptophyta</taxon>
        <taxon>Embryophyta</taxon>
        <taxon>Tracheophyta</taxon>
        <taxon>Spermatophyta</taxon>
        <taxon>Magnoliopsida</taxon>
        <taxon>eudicotyledons</taxon>
        <taxon>Gunneridae</taxon>
        <taxon>Pentapetalae</taxon>
        <taxon>asterids</taxon>
        <taxon>lamiids</taxon>
        <taxon>Solanales</taxon>
        <taxon>Solanaceae</taxon>
        <taxon>Solanoideae</taxon>
        <taxon>Solaneae</taxon>
        <taxon>Solanum</taxon>
    </lineage>
</organism>
<gene>
    <name evidence="2" type="ORF">RDI58_026887</name>
</gene>
<protein>
    <submittedName>
        <fullName evidence="2">Uncharacterized protein</fullName>
    </submittedName>
</protein>
<keyword evidence="3" id="KW-1185">Reference proteome</keyword>
<evidence type="ECO:0000256" key="1">
    <source>
        <dbReference type="SAM" id="MobiDB-lite"/>
    </source>
</evidence>
<name>A0AAN8Y1L9_SOLBU</name>
<dbReference type="Proteomes" id="UP001371456">
    <property type="component" value="Unassembled WGS sequence"/>
</dbReference>
<dbReference type="EMBL" id="JBANQN010000011">
    <property type="protein sequence ID" value="KAK6775886.1"/>
    <property type="molecule type" value="Genomic_DNA"/>
</dbReference>
<dbReference type="AlphaFoldDB" id="A0AAN8Y1L9"/>
<sequence length="119" mass="13818">MAENRQGKIGSREDKNKWSGSRVARLDNLDRERRQETMKEIVAFTTSNGYHSVPINKRSHMFRLDSIFWAYVSSIYRIFIPQLFAKVCLLGLFLVRANGVPIYHLSAQSFYISTTFLIP</sequence>
<accession>A0AAN8Y1L9</accession>
<comment type="caution">
    <text evidence="2">The sequence shown here is derived from an EMBL/GenBank/DDBJ whole genome shotgun (WGS) entry which is preliminary data.</text>
</comment>
<feature type="region of interest" description="Disordered" evidence="1">
    <location>
        <begin position="1"/>
        <end position="20"/>
    </location>
</feature>
<proteinExistence type="predicted"/>
<reference evidence="2 3" key="1">
    <citation type="submission" date="2024-02" db="EMBL/GenBank/DDBJ databases">
        <title>de novo genome assembly of Solanum bulbocastanum strain 11H21.</title>
        <authorList>
            <person name="Hosaka A.J."/>
        </authorList>
    </citation>
    <scope>NUCLEOTIDE SEQUENCE [LARGE SCALE GENOMIC DNA]</scope>
    <source>
        <tissue evidence="2">Young leaves</tissue>
    </source>
</reference>
<evidence type="ECO:0000313" key="2">
    <source>
        <dbReference type="EMBL" id="KAK6775886.1"/>
    </source>
</evidence>
<evidence type="ECO:0000313" key="3">
    <source>
        <dbReference type="Proteomes" id="UP001371456"/>
    </source>
</evidence>